<comment type="caution">
    <text evidence="2">The sequence shown here is derived from an EMBL/GenBank/DDBJ whole genome shotgun (WGS) entry which is preliminary data.</text>
</comment>
<evidence type="ECO:0000313" key="3">
    <source>
        <dbReference type="Proteomes" id="UP000823388"/>
    </source>
</evidence>
<feature type="compositionally biased region" description="Polar residues" evidence="1">
    <location>
        <begin position="80"/>
        <end position="91"/>
    </location>
</feature>
<organism evidence="2 3">
    <name type="scientific">Panicum virgatum</name>
    <name type="common">Blackwell switchgrass</name>
    <dbReference type="NCBI Taxonomy" id="38727"/>
    <lineage>
        <taxon>Eukaryota</taxon>
        <taxon>Viridiplantae</taxon>
        <taxon>Streptophyta</taxon>
        <taxon>Embryophyta</taxon>
        <taxon>Tracheophyta</taxon>
        <taxon>Spermatophyta</taxon>
        <taxon>Magnoliopsida</taxon>
        <taxon>Liliopsida</taxon>
        <taxon>Poales</taxon>
        <taxon>Poaceae</taxon>
        <taxon>PACMAD clade</taxon>
        <taxon>Panicoideae</taxon>
        <taxon>Panicodae</taxon>
        <taxon>Paniceae</taxon>
        <taxon>Panicinae</taxon>
        <taxon>Panicum</taxon>
        <taxon>Panicum sect. Hiantes</taxon>
    </lineage>
</organism>
<evidence type="ECO:0000313" key="2">
    <source>
        <dbReference type="EMBL" id="KAG2641381.1"/>
    </source>
</evidence>
<proteinExistence type="predicted"/>
<dbReference type="EMBL" id="CM029039">
    <property type="protein sequence ID" value="KAG2641381.1"/>
    <property type="molecule type" value="Genomic_DNA"/>
</dbReference>
<evidence type="ECO:0000256" key="1">
    <source>
        <dbReference type="SAM" id="MobiDB-lite"/>
    </source>
</evidence>
<reference evidence="2" key="1">
    <citation type="submission" date="2020-05" db="EMBL/GenBank/DDBJ databases">
        <title>WGS assembly of Panicum virgatum.</title>
        <authorList>
            <person name="Lovell J.T."/>
            <person name="Jenkins J."/>
            <person name="Shu S."/>
            <person name="Juenger T.E."/>
            <person name="Schmutz J."/>
        </authorList>
    </citation>
    <scope>NUCLEOTIDE SEQUENCE</scope>
    <source>
        <strain evidence="2">AP13</strain>
    </source>
</reference>
<feature type="region of interest" description="Disordered" evidence="1">
    <location>
        <begin position="61"/>
        <end position="133"/>
    </location>
</feature>
<dbReference type="Proteomes" id="UP000823388">
    <property type="component" value="Chromosome 2K"/>
</dbReference>
<gene>
    <name evidence="2" type="ORF">PVAP13_2KG179000</name>
</gene>
<accession>A0A8T0VWW9</accession>
<sequence>MRYNIICSPAHLYIANLNYISPATTASTLHFIPSTVPNPHPIPGHLRPLSAALLPLLAHRLHPPSAAPSHPPLPCASSSTSSLMVPATQPQAAKELPSGHPAPSGDGRRCPCGCGRWQPSTGLMRRAGTRSSK</sequence>
<dbReference type="AlphaFoldDB" id="A0A8T0VWW9"/>
<keyword evidence="3" id="KW-1185">Reference proteome</keyword>
<name>A0A8T0VWW9_PANVG</name>
<feature type="compositionally biased region" description="Pro residues" evidence="1">
    <location>
        <begin position="65"/>
        <end position="74"/>
    </location>
</feature>
<protein>
    <submittedName>
        <fullName evidence="2">Uncharacterized protein</fullName>
    </submittedName>
</protein>